<evidence type="ECO:0000256" key="5">
    <source>
        <dbReference type="ARBA" id="ARBA00022670"/>
    </source>
</evidence>
<dbReference type="NCBIfam" id="TIGR02227">
    <property type="entry name" value="sigpep_I_bact"/>
    <property type="match status" value="1"/>
</dbReference>
<dbReference type="GO" id="GO:0004252">
    <property type="term" value="F:serine-type endopeptidase activity"/>
    <property type="evidence" value="ECO:0007669"/>
    <property type="project" value="InterPro"/>
</dbReference>
<comment type="subcellular location">
    <subcellularLocation>
        <location evidence="2">Cell membrane</location>
        <topology evidence="2">Single-pass type II membrane protein</topology>
    </subcellularLocation>
    <subcellularLocation>
        <location evidence="9">Membrane</location>
        <topology evidence="9">Single-pass type II membrane protein</topology>
    </subcellularLocation>
</comment>
<accession>A0A0D6DU52</accession>
<dbReference type="Pfam" id="PF10502">
    <property type="entry name" value="Peptidase_S26"/>
    <property type="match status" value="1"/>
</dbReference>
<name>A0A0D6DU52_9LACT</name>
<reference evidence="12" key="1">
    <citation type="submission" date="2015-01" db="EMBL/GenBank/DDBJ databases">
        <authorList>
            <person name="Andreevskaya M."/>
        </authorList>
    </citation>
    <scope>NUCLEOTIDE SEQUENCE [LARGE SCALE GENOMIC DNA]</scope>
    <source>
        <strain evidence="12">MKFS47</strain>
    </source>
</reference>
<dbReference type="CDD" id="cd06530">
    <property type="entry name" value="S26_SPase_I"/>
    <property type="match status" value="1"/>
</dbReference>
<feature type="transmembrane region" description="Helical" evidence="8">
    <location>
        <begin position="7"/>
        <end position="25"/>
    </location>
</feature>
<evidence type="ECO:0000313" key="12">
    <source>
        <dbReference type="Proteomes" id="UP000033166"/>
    </source>
</evidence>
<dbReference type="GO" id="GO:0006465">
    <property type="term" value="P:signal peptide processing"/>
    <property type="evidence" value="ECO:0007669"/>
    <property type="project" value="InterPro"/>
</dbReference>
<evidence type="ECO:0000256" key="1">
    <source>
        <dbReference type="ARBA" id="ARBA00000677"/>
    </source>
</evidence>
<organism evidence="11 12">
    <name type="scientific">Pseudolactococcus piscium MKFS47</name>
    <dbReference type="NCBI Taxonomy" id="297352"/>
    <lineage>
        <taxon>Bacteria</taxon>
        <taxon>Bacillati</taxon>
        <taxon>Bacillota</taxon>
        <taxon>Bacilli</taxon>
        <taxon>Lactobacillales</taxon>
        <taxon>Streptococcaceae</taxon>
        <taxon>Pseudolactococcus</taxon>
    </lineage>
</organism>
<feature type="active site" evidence="7">
    <location>
        <position position="76"/>
    </location>
</feature>
<feature type="active site" evidence="7">
    <location>
        <position position="34"/>
    </location>
</feature>
<dbReference type="PANTHER" id="PTHR43390:SF1">
    <property type="entry name" value="CHLOROPLAST PROCESSING PEPTIDASE"/>
    <property type="match status" value="1"/>
</dbReference>
<proteinExistence type="inferred from homology"/>
<evidence type="ECO:0000313" key="11">
    <source>
        <dbReference type="EMBL" id="CEN27236.1"/>
    </source>
</evidence>
<evidence type="ECO:0000256" key="7">
    <source>
        <dbReference type="PIRSR" id="PIRSR600223-1"/>
    </source>
</evidence>
<evidence type="ECO:0000259" key="10">
    <source>
        <dbReference type="Pfam" id="PF10502"/>
    </source>
</evidence>
<evidence type="ECO:0000256" key="2">
    <source>
        <dbReference type="ARBA" id="ARBA00004401"/>
    </source>
</evidence>
<dbReference type="InterPro" id="IPR019533">
    <property type="entry name" value="Peptidase_S26"/>
</dbReference>
<dbReference type="GO" id="GO:0009003">
    <property type="term" value="F:signal peptidase activity"/>
    <property type="evidence" value="ECO:0007669"/>
    <property type="project" value="UniProtKB-EC"/>
</dbReference>
<keyword evidence="8" id="KW-0812">Transmembrane</keyword>
<sequence>MKVLKEWGPFVLIILIALLLRIYVWKLVIVEGHSMDPTLADKERLIIVKTMTIKRQTIVVAKEYDRNSGKEKNIVKRVIGLPGDTIKFDADVLTINGKVVEEPYLKDYKAKFSKDKLQETFSYNGFFQELAQNAAAFTISATGETNFTVTVPKGQYFLMGDDRLVSQDSRQVGAFSKKDLVGEVKLRLWPLNKIGTVD</sequence>
<dbReference type="PROSITE" id="PS00501">
    <property type="entry name" value="SPASE_I_1"/>
    <property type="match status" value="1"/>
</dbReference>
<dbReference type="SUPFAM" id="SSF51306">
    <property type="entry name" value="LexA/Signal peptidase"/>
    <property type="match status" value="1"/>
</dbReference>
<dbReference type="Proteomes" id="UP000033166">
    <property type="component" value="Chromosome I"/>
</dbReference>
<dbReference type="EC" id="3.4.21.89" evidence="4 8"/>
<comment type="catalytic activity">
    <reaction evidence="1 8">
        <text>Cleavage of hydrophobic, N-terminal signal or leader sequences from secreted and periplasmic proteins.</text>
        <dbReference type="EC" id="3.4.21.89"/>
    </reaction>
</comment>
<dbReference type="KEGG" id="lpk:LACPI_0036"/>
<dbReference type="GO" id="GO:0005886">
    <property type="term" value="C:plasma membrane"/>
    <property type="evidence" value="ECO:0007669"/>
    <property type="project" value="UniProtKB-SubCell"/>
</dbReference>
<evidence type="ECO:0000256" key="3">
    <source>
        <dbReference type="ARBA" id="ARBA00009370"/>
    </source>
</evidence>
<dbReference type="PANTHER" id="PTHR43390">
    <property type="entry name" value="SIGNAL PEPTIDASE I"/>
    <property type="match status" value="1"/>
</dbReference>
<evidence type="ECO:0000256" key="9">
    <source>
        <dbReference type="RuleBase" id="RU362042"/>
    </source>
</evidence>
<evidence type="ECO:0000256" key="4">
    <source>
        <dbReference type="ARBA" id="ARBA00013208"/>
    </source>
</evidence>
<dbReference type="InterPro" id="IPR036286">
    <property type="entry name" value="LexA/Signal_pep-like_sf"/>
</dbReference>
<dbReference type="EMBL" id="LN774769">
    <property type="protein sequence ID" value="CEN27236.1"/>
    <property type="molecule type" value="Genomic_DNA"/>
</dbReference>
<keyword evidence="8" id="KW-1133">Transmembrane helix</keyword>
<gene>
    <name evidence="11" type="ORF">LACPI_0036</name>
</gene>
<dbReference type="InterPro" id="IPR019757">
    <property type="entry name" value="Pept_S26A_signal_pept_1_Lys-AS"/>
</dbReference>
<dbReference type="InterPro" id="IPR019756">
    <property type="entry name" value="Pept_S26A_signal_pept_1_Ser-AS"/>
</dbReference>
<dbReference type="AlphaFoldDB" id="A0A0D6DU52"/>
<feature type="domain" description="Peptidase S26" evidence="10">
    <location>
        <begin position="5"/>
        <end position="189"/>
    </location>
</feature>
<dbReference type="HOGENOM" id="CLU_028723_5_0_9"/>
<keyword evidence="6 8" id="KW-0378">Hydrolase</keyword>
<keyword evidence="8" id="KW-0472">Membrane</keyword>
<dbReference type="Gene3D" id="2.10.109.10">
    <property type="entry name" value="Umud Fragment, subunit A"/>
    <property type="match status" value="1"/>
</dbReference>
<dbReference type="RefSeq" id="WP_047914546.1">
    <property type="nucleotide sequence ID" value="NZ_LN774769.1"/>
</dbReference>
<comment type="similarity">
    <text evidence="3 9">Belongs to the peptidase S26 family.</text>
</comment>
<protein>
    <recommendedName>
        <fullName evidence="4 8">Signal peptidase I</fullName>
        <ecNumber evidence="4 8">3.4.21.89</ecNumber>
    </recommendedName>
</protein>
<dbReference type="InterPro" id="IPR000223">
    <property type="entry name" value="Pept_S26A_signal_pept_1"/>
</dbReference>
<dbReference type="PRINTS" id="PR00727">
    <property type="entry name" value="LEADERPTASE"/>
</dbReference>
<keyword evidence="5 8" id="KW-0645">Protease</keyword>
<dbReference type="PROSITE" id="PS00760">
    <property type="entry name" value="SPASE_I_2"/>
    <property type="match status" value="1"/>
</dbReference>
<dbReference type="STRING" id="1364.LP2241_60042"/>
<evidence type="ECO:0000256" key="8">
    <source>
        <dbReference type="RuleBase" id="RU003993"/>
    </source>
</evidence>
<evidence type="ECO:0000256" key="6">
    <source>
        <dbReference type="ARBA" id="ARBA00022801"/>
    </source>
</evidence>